<feature type="region of interest" description="Disordered" evidence="1">
    <location>
        <begin position="25"/>
        <end position="49"/>
    </location>
</feature>
<dbReference type="EMBL" id="KV425565">
    <property type="protein sequence ID" value="KZT26835.1"/>
    <property type="molecule type" value="Genomic_DNA"/>
</dbReference>
<dbReference type="Proteomes" id="UP000076761">
    <property type="component" value="Unassembled WGS sequence"/>
</dbReference>
<accession>A0A165TL72</accession>
<dbReference type="OrthoDB" id="3033167at2759"/>
<gene>
    <name evidence="2" type="ORF">NEOLEDRAFT_214160</name>
</gene>
<feature type="compositionally biased region" description="Polar residues" evidence="1">
    <location>
        <begin position="623"/>
        <end position="646"/>
    </location>
</feature>
<sequence length="646" mass="70760">MPGLTRRFSDCAGEADTVVAVDGFPNSRVSSSINPNGVDGLPHLHRPKRRRTFGLNDRFDNMIRRVSLMDSSSPSNSSQRKRQRVSSGSSSAPGSTSDIPSTPLDAYTDLSNGRLGRGFSVIKMDTSTGKRVARELFPRKNVSSDDADEIGLNVDRESKTHNEAPPSWLSATISTLRQDHPLRLLLPKSSTHIHVDPSHTPDLTQEIPKLPSVQDNESVFAFVPPDDIDVYPEKTFAVDGFRQEPVSGGISSIVQRRSSRAEFVSDIVDVEDASILDPSDPLHAASPYKPTLSTDFLSVESDNLRMLRDLHSTSLSFEELPYSMPGHLATESPMAATVFRSRLLAGPDLYRNAADFSLTCDSQPMSIVAVNNIEEDTEYNYTQTLDDMPPNNDDIHIDTDAFSTPGPTYVPPPGIYFDSPAEDPLHSDPIDPADYHLDLDVDYETLDFRWEPFFPKGSASSEPDERREEEPSSQKLGHDICSSPNSKDLALQIGEDLPIEQEIKEDVVSDAGMVANELDEPDEGVAEILPRTPEPQKQVFAPAPDVFISPLHGDDKPDAISRHGHPRSLKGVLDARDFGQEFVPTATITPPPVASAHSRRSLDGLSNSNMPAVALTKSPCVEEQNTGPICSQASNDSIESWTTVEK</sequence>
<evidence type="ECO:0000256" key="1">
    <source>
        <dbReference type="SAM" id="MobiDB-lite"/>
    </source>
</evidence>
<feature type="compositionally biased region" description="Low complexity" evidence="1">
    <location>
        <begin position="68"/>
        <end position="78"/>
    </location>
</feature>
<name>A0A165TL72_9AGAM</name>
<feature type="region of interest" description="Disordered" evidence="1">
    <location>
        <begin position="585"/>
        <end position="646"/>
    </location>
</feature>
<feature type="compositionally biased region" description="Basic and acidic residues" evidence="1">
    <location>
        <begin position="463"/>
        <end position="478"/>
    </location>
</feature>
<dbReference type="AlphaFoldDB" id="A0A165TL72"/>
<evidence type="ECO:0000313" key="3">
    <source>
        <dbReference type="Proteomes" id="UP000076761"/>
    </source>
</evidence>
<proteinExistence type="predicted"/>
<evidence type="ECO:0000313" key="2">
    <source>
        <dbReference type="EMBL" id="KZT26835.1"/>
    </source>
</evidence>
<dbReference type="InParanoid" id="A0A165TL72"/>
<feature type="region of interest" description="Disordered" evidence="1">
    <location>
        <begin position="68"/>
        <end position="110"/>
    </location>
</feature>
<feature type="compositionally biased region" description="Low complexity" evidence="1">
    <location>
        <begin position="85"/>
        <end position="101"/>
    </location>
</feature>
<feature type="region of interest" description="Disordered" evidence="1">
    <location>
        <begin position="454"/>
        <end position="485"/>
    </location>
</feature>
<reference evidence="2 3" key="1">
    <citation type="journal article" date="2016" name="Mol. Biol. Evol.">
        <title>Comparative Genomics of Early-Diverging Mushroom-Forming Fungi Provides Insights into the Origins of Lignocellulose Decay Capabilities.</title>
        <authorList>
            <person name="Nagy L.G."/>
            <person name="Riley R."/>
            <person name="Tritt A."/>
            <person name="Adam C."/>
            <person name="Daum C."/>
            <person name="Floudas D."/>
            <person name="Sun H."/>
            <person name="Yadav J.S."/>
            <person name="Pangilinan J."/>
            <person name="Larsson K.H."/>
            <person name="Matsuura K."/>
            <person name="Barry K."/>
            <person name="Labutti K."/>
            <person name="Kuo R."/>
            <person name="Ohm R.A."/>
            <person name="Bhattacharya S.S."/>
            <person name="Shirouzu T."/>
            <person name="Yoshinaga Y."/>
            <person name="Martin F.M."/>
            <person name="Grigoriev I.V."/>
            <person name="Hibbett D.S."/>
        </authorList>
    </citation>
    <scope>NUCLEOTIDE SEQUENCE [LARGE SCALE GENOMIC DNA]</scope>
    <source>
        <strain evidence="2 3">HHB14362 ss-1</strain>
    </source>
</reference>
<protein>
    <submittedName>
        <fullName evidence="2">Uncharacterized protein</fullName>
    </submittedName>
</protein>
<organism evidence="2 3">
    <name type="scientific">Neolentinus lepideus HHB14362 ss-1</name>
    <dbReference type="NCBI Taxonomy" id="1314782"/>
    <lineage>
        <taxon>Eukaryota</taxon>
        <taxon>Fungi</taxon>
        <taxon>Dikarya</taxon>
        <taxon>Basidiomycota</taxon>
        <taxon>Agaricomycotina</taxon>
        <taxon>Agaricomycetes</taxon>
        <taxon>Gloeophyllales</taxon>
        <taxon>Gloeophyllaceae</taxon>
        <taxon>Neolentinus</taxon>
    </lineage>
</organism>
<keyword evidence="3" id="KW-1185">Reference proteome</keyword>